<evidence type="ECO:0000256" key="7">
    <source>
        <dbReference type="SAM" id="MobiDB-lite"/>
    </source>
</evidence>
<evidence type="ECO:0000256" key="2">
    <source>
        <dbReference type="ARBA" id="ARBA00022448"/>
    </source>
</evidence>
<evidence type="ECO:0000256" key="1">
    <source>
        <dbReference type="ARBA" id="ARBA00004141"/>
    </source>
</evidence>
<feature type="transmembrane region" description="Helical" evidence="8">
    <location>
        <begin position="349"/>
        <end position="367"/>
    </location>
</feature>
<feature type="transmembrane region" description="Helical" evidence="8">
    <location>
        <begin position="272"/>
        <end position="298"/>
    </location>
</feature>
<feature type="transmembrane region" description="Helical" evidence="8">
    <location>
        <begin position="201"/>
        <end position="225"/>
    </location>
</feature>
<keyword evidence="11" id="KW-1185">Reference proteome</keyword>
<feature type="transmembrane region" description="Helical" evidence="8">
    <location>
        <begin position="132"/>
        <end position="154"/>
    </location>
</feature>
<accession>A0A9P6DYS0</accession>
<dbReference type="InterPro" id="IPR038770">
    <property type="entry name" value="Na+/solute_symporter_sf"/>
</dbReference>
<comment type="subcellular location">
    <subcellularLocation>
        <location evidence="1">Membrane</location>
        <topology evidence="1">Multi-pass membrane protein</topology>
    </subcellularLocation>
</comment>
<evidence type="ECO:0000256" key="3">
    <source>
        <dbReference type="ARBA" id="ARBA00022692"/>
    </source>
</evidence>
<dbReference type="InterPro" id="IPR050794">
    <property type="entry name" value="CPA2_transporter"/>
</dbReference>
<evidence type="ECO:0000256" key="4">
    <source>
        <dbReference type="ARBA" id="ARBA00022989"/>
    </source>
</evidence>
<dbReference type="PANTHER" id="PTHR32468">
    <property type="entry name" value="CATION/H + ANTIPORTER"/>
    <property type="match status" value="1"/>
</dbReference>
<dbReference type="GO" id="GO:0015297">
    <property type="term" value="F:antiporter activity"/>
    <property type="evidence" value="ECO:0007669"/>
    <property type="project" value="InterPro"/>
</dbReference>
<dbReference type="Pfam" id="PF00999">
    <property type="entry name" value="Na_H_Exchanger"/>
    <property type="match status" value="1"/>
</dbReference>
<name>A0A9P6DYS0_9AGAM</name>
<feature type="transmembrane region" description="Helical" evidence="8">
    <location>
        <begin position="99"/>
        <end position="120"/>
    </location>
</feature>
<evidence type="ECO:0000313" key="10">
    <source>
        <dbReference type="EMBL" id="KAF9515215.1"/>
    </source>
</evidence>
<dbReference type="Gene3D" id="1.20.1530.20">
    <property type="match status" value="1"/>
</dbReference>
<evidence type="ECO:0000259" key="9">
    <source>
        <dbReference type="Pfam" id="PF00999"/>
    </source>
</evidence>
<dbReference type="GO" id="GO:0016020">
    <property type="term" value="C:membrane"/>
    <property type="evidence" value="ECO:0007669"/>
    <property type="project" value="UniProtKB-SubCell"/>
</dbReference>
<comment type="caution">
    <text evidence="10">The sequence shown here is derived from an EMBL/GenBank/DDBJ whole genome shotgun (WGS) entry which is preliminary data.</text>
</comment>
<dbReference type="PANTHER" id="PTHR32468:SF0">
    <property type="entry name" value="K(+)_H(+) ANTIPORTER 1"/>
    <property type="match status" value="1"/>
</dbReference>
<feature type="transmembrane region" description="Helical" evidence="8">
    <location>
        <begin position="38"/>
        <end position="59"/>
    </location>
</feature>
<evidence type="ECO:0000256" key="8">
    <source>
        <dbReference type="SAM" id="Phobius"/>
    </source>
</evidence>
<dbReference type="EMBL" id="MU128952">
    <property type="protein sequence ID" value="KAF9515215.1"/>
    <property type="molecule type" value="Genomic_DNA"/>
</dbReference>
<sequence>MLSESRGTLLPLVARKAASQAGIIDGQNPSVFDPNDPIKVWVIQVGIILIFSYVLALGMSRIRQPRVCAEIIAGIILGPTAMGRIPHFSAHIFPTASLPYLNLTATIALVLYLFLIGLEIDTRVMGKNLRQSALISAAGMLLPFGLGAAVSVPIYHKFVDHELVTFGHFLLFTCVAVSITAFPVLCRILTELKLLDTTVGVVVLAAGVGNDVVGWILLALTVALVNATSGLSALWVLLTAIAWVLFMLIAVRRAIYWLAKRTGSLETGVPTPLMMTLTLLTVFASAFFTDVIGIHPIFGGFLAGLCMPHEGGFAIALVEKIEDLVTILLLPIYFTLSGLKTDLGTLNTGLAWGYAFIGCTVTARLTGFDLRESGAIGALMTGILNTRLFSMFVLMALVLTLTTTPLSLWIYPPRVQKLHEGAVAKLEPISGSDGNSPEPHEKSDISSAVTGGHPEHVKTRFTVTLDQIEHLPAIMTVVQFLRPPLSRAVPAADGNVVVRPTPKISIEALRLIELTERTSAVMRGSDTEELLHRDPLLNVFTMFSRLNRIAVSPSLSVVPHSNFASSCGPATHSAAPTPVPHSSYNPFAALFGQALSSPSSTHTPASVDSSVLHSQFIRQVFSETSCDVALFVDRGLAAVVECPSVDSQHIFLPFFGGPDDRLALGIVVQLCAQNPAIKPEWDLNTRDSLHAEKPQTNFTVTSAVNFPDTVYGNATTETRLNSQTADHIAWAKCSTTFTSPRPLRAAVNHLNNIAPAHKSKSIWVITGRSRRLAVDSHQADLRQYAQELGASSPGEMRKTIGDPASAFVIGTNHQLLVFQAHQKFAEV</sequence>
<keyword evidence="5" id="KW-0406">Ion transport</keyword>
<dbReference type="GO" id="GO:1902600">
    <property type="term" value="P:proton transmembrane transport"/>
    <property type="evidence" value="ECO:0007669"/>
    <property type="project" value="InterPro"/>
</dbReference>
<keyword evidence="4 8" id="KW-1133">Transmembrane helix</keyword>
<feature type="transmembrane region" description="Helical" evidence="8">
    <location>
        <begin position="388"/>
        <end position="411"/>
    </location>
</feature>
<proteinExistence type="predicted"/>
<protein>
    <recommendedName>
        <fullName evidence="9">Cation/H+ exchanger transmembrane domain-containing protein</fullName>
    </recommendedName>
</protein>
<feature type="transmembrane region" description="Helical" evidence="8">
    <location>
        <begin position="231"/>
        <end position="251"/>
    </location>
</feature>
<dbReference type="AlphaFoldDB" id="A0A9P6DYS0"/>
<feature type="domain" description="Cation/H+ exchanger transmembrane" evidence="9">
    <location>
        <begin position="50"/>
        <end position="357"/>
    </location>
</feature>
<keyword evidence="2" id="KW-0813">Transport</keyword>
<organism evidence="10 11">
    <name type="scientific">Hydnum rufescens UP504</name>
    <dbReference type="NCBI Taxonomy" id="1448309"/>
    <lineage>
        <taxon>Eukaryota</taxon>
        <taxon>Fungi</taxon>
        <taxon>Dikarya</taxon>
        <taxon>Basidiomycota</taxon>
        <taxon>Agaricomycotina</taxon>
        <taxon>Agaricomycetes</taxon>
        <taxon>Cantharellales</taxon>
        <taxon>Hydnaceae</taxon>
        <taxon>Hydnum</taxon>
    </lineage>
</organism>
<keyword evidence="6 8" id="KW-0472">Membrane</keyword>
<dbReference type="OrthoDB" id="2687058at2759"/>
<evidence type="ECO:0000313" key="11">
    <source>
        <dbReference type="Proteomes" id="UP000886523"/>
    </source>
</evidence>
<dbReference type="Proteomes" id="UP000886523">
    <property type="component" value="Unassembled WGS sequence"/>
</dbReference>
<evidence type="ECO:0000256" key="6">
    <source>
        <dbReference type="ARBA" id="ARBA00023136"/>
    </source>
</evidence>
<dbReference type="InterPro" id="IPR006153">
    <property type="entry name" value="Cation/H_exchanger_TM"/>
</dbReference>
<reference evidence="10" key="1">
    <citation type="journal article" date="2020" name="Nat. Commun.">
        <title>Large-scale genome sequencing of mycorrhizal fungi provides insights into the early evolution of symbiotic traits.</title>
        <authorList>
            <person name="Miyauchi S."/>
            <person name="Kiss E."/>
            <person name="Kuo A."/>
            <person name="Drula E."/>
            <person name="Kohler A."/>
            <person name="Sanchez-Garcia M."/>
            <person name="Morin E."/>
            <person name="Andreopoulos B."/>
            <person name="Barry K.W."/>
            <person name="Bonito G."/>
            <person name="Buee M."/>
            <person name="Carver A."/>
            <person name="Chen C."/>
            <person name="Cichocki N."/>
            <person name="Clum A."/>
            <person name="Culley D."/>
            <person name="Crous P.W."/>
            <person name="Fauchery L."/>
            <person name="Girlanda M."/>
            <person name="Hayes R.D."/>
            <person name="Keri Z."/>
            <person name="LaButti K."/>
            <person name="Lipzen A."/>
            <person name="Lombard V."/>
            <person name="Magnuson J."/>
            <person name="Maillard F."/>
            <person name="Murat C."/>
            <person name="Nolan M."/>
            <person name="Ohm R.A."/>
            <person name="Pangilinan J."/>
            <person name="Pereira M.F."/>
            <person name="Perotto S."/>
            <person name="Peter M."/>
            <person name="Pfister S."/>
            <person name="Riley R."/>
            <person name="Sitrit Y."/>
            <person name="Stielow J.B."/>
            <person name="Szollosi G."/>
            <person name="Zifcakova L."/>
            <person name="Stursova M."/>
            <person name="Spatafora J.W."/>
            <person name="Tedersoo L."/>
            <person name="Vaario L.M."/>
            <person name="Yamada A."/>
            <person name="Yan M."/>
            <person name="Wang P."/>
            <person name="Xu J."/>
            <person name="Bruns T."/>
            <person name="Baldrian P."/>
            <person name="Vilgalys R."/>
            <person name="Dunand C."/>
            <person name="Henrissat B."/>
            <person name="Grigoriev I.V."/>
            <person name="Hibbett D."/>
            <person name="Nagy L.G."/>
            <person name="Martin F.M."/>
        </authorList>
    </citation>
    <scope>NUCLEOTIDE SEQUENCE</scope>
    <source>
        <strain evidence="10">UP504</strain>
    </source>
</reference>
<feature type="transmembrane region" description="Helical" evidence="8">
    <location>
        <begin position="166"/>
        <end position="189"/>
    </location>
</feature>
<gene>
    <name evidence="10" type="ORF">BS47DRAFT_1376288</name>
</gene>
<keyword evidence="3 8" id="KW-0812">Transmembrane</keyword>
<feature type="region of interest" description="Disordered" evidence="7">
    <location>
        <begin position="427"/>
        <end position="453"/>
    </location>
</feature>
<evidence type="ECO:0000256" key="5">
    <source>
        <dbReference type="ARBA" id="ARBA00023065"/>
    </source>
</evidence>
<feature type="transmembrane region" description="Helical" evidence="8">
    <location>
        <begin position="71"/>
        <end position="93"/>
    </location>
</feature>